<keyword evidence="2" id="KW-1185">Reference proteome</keyword>
<reference evidence="1" key="1">
    <citation type="submission" date="2022-08" db="EMBL/GenBank/DDBJ databases">
        <title>Genome Sequence of Fusarium decemcellulare.</title>
        <authorList>
            <person name="Buettner E."/>
        </authorList>
    </citation>
    <scope>NUCLEOTIDE SEQUENCE</scope>
    <source>
        <strain evidence="1">Babe19</strain>
    </source>
</reference>
<gene>
    <name evidence="1" type="ORF">NM208_g5381</name>
</gene>
<sequence length="266" mass="27507">MALKLAVAVALALPGWSLAAPADPAELANKAPAIVGGQEAKLGDFPYIISLSLSGEAWCGGSLLNAKTVLTAAHCVEGQKASDFKVRAGSLHWNTGGKAVGVASIDQHPEYNSSAIDNDIAILKLSAPIQKGSAIGYATLPEQGSDPVPKSITTVAGWGTLKFMGADPKQLMKVSVPVVSRETCKKQYLKDDPPSVVTDNMFCAGLKKGGKDSCNGDSGGPIIDKATGVLIGIVSWGKECALADFAGVYTRVGNYIPFIAKHLAEA</sequence>
<dbReference type="Proteomes" id="UP001148629">
    <property type="component" value="Unassembled WGS sequence"/>
</dbReference>
<accession>A0ACC1SH77</accession>
<dbReference type="EMBL" id="JANRMS010000446">
    <property type="protein sequence ID" value="KAJ3539707.1"/>
    <property type="molecule type" value="Genomic_DNA"/>
</dbReference>
<protein>
    <submittedName>
        <fullName evidence="1">Uncharacterized protein</fullName>
    </submittedName>
</protein>
<evidence type="ECO:0000313" key="1">
    <source>
        <dbReference type="EMBL" id="KAJ3539707.1"/>
    </source>
</evidence>
<evidence type="ECO:0000313" key="2">
    <source>
        <dbReference type="Proteomes" id="UP001148629"/>
    </source>
</evidence>
<comment type="caution">
    <text evidence="1">The sequence shown here is derived from an EMBL/GenBank/DDBJ whole genome shotgun (WGS) entry which is preliminary data.</text>
</comment>
<proteinExistence type="predicted"/>
<organism evidence="1 2">
    <name type="scientific">Fusarium decemcellulare</name>
    <dbReference type="NCBI Taxonomy" id="57161"/>
    <lineage>
        <taxon>Eukaryota</taxon>
        <taxon>Fungi</taxon>
        <taxon>Dikarya</taxon>
        <taxon>Ascomycota</taxon>
        <taxon>Pezizomycotina</taxon>
        <taxon>Sordariomycetes</taxon>
        <taxon>Hypocreomycetidae</taxon>
        <taxon>Hypocreales</taxon>
        <taxon>Nectriaceae</taxon>
        <taxon>Fusarium</taxon>
        <taxon>Fusarium decemcellulare species complex</taxon>
    </lineage>
</organism>
<name>A0ACC1SH77_9HYPO</name>